<dbReference type="OrthoDB" id="3426404at2"/>
<reference evidence="2 3" key="1">
    <citation type="submission" date="2016-05" db="EMBL/GenBank/DDBJ databases">
        <title>Draft genome sequence of a porcine commensal Rothia nasimurium.</title>
        <authorList>
            <person name="Gaiser R.A."/>
            <person name="Van Baarlen P."/>
            <person name="Wells J.M."/>
        </authorList>
    </citation>
    <scope>NUCLEOTIDE SEQUENCE [LARGE SCALE GENOMIC DNA]</scope>
    <source>
        <strain evidence="2 3">PT-32</strain>
    </source>
</reference>
<gene>
    <name evidence="2" type="ORF">A7979_09435</name>
</gene>
<evidence type="ECO:0000256" key="1">
    <source>
        <dbReference type="SAM" id="Phobius"/>
    </source>
</evidence>
<feature type="transmembrane region" description="Helical" evidence="1">
    <location>
        <begin position="96"/>
        <end position="121"/>
    </location>
</feature>
<dbReference type="Proteomes" id="UP000192359">
    <property type="component" value="Unassembled WGS sequence"/>
</dbReference>
<organism evidence="2 3">
    <name type="scientific">Rothia nasimurium</name>
    <dbReference type="NCBI Taxonomy" id="85336"/>
    <lineage>
        <taxon>Bacteria</taxon>
        <taxon>Bacillati</taxon>
        <taxon>Actinomycetota</taxon>
        <taxon>Actinomycetes</taxon>
        <taxon>Micrococcales</taxon>
        <taxon>Micrococcaceae</taxon>
        <taxon>Rothia</taxon>
    </lineage>
</organism>
<sequence>MREWLEGLHWTVATGFMWSVGILRTSLIYWLGRLAATGGERFAKIRLLMNHPLYRRAQLFVNRWGVLAVPACFLTVGFQTAVILTTGVTRMPLRRWVPAMLVGTLIWGAIYATVGLSVLWLWLENPIVAALVLVALVTVIVIVKRVERRRSMPNLPAAVSSPSDRK</sequence>
<evidence type="ECO:0000313" key="3">
    <source>
        <dbReference type="Proteomes" id="UP000192359"/>
    </source>
</evidence>
<feature type="transmembrane region" description="Helical" evidence="1">
    <location>
        <begin position="12"/>
        <end position="32"/>
    </location>
</feature>
<keyword evidence="1" id="KW-0812">Transmembrane</keyword>
<protein>
    <recommendedName>
        <fullName evidence="4">DedA family protein</fullName>
    </recommendedName>
</protein>
<keyword evidence="1" id="KW-0472">Membrane</keyword>
<dbReference type="AlphaFoldDB" id="A0A1Y1RS64"/>
<feature type="transmembrane region" description="Helical" evidence="1">
    <location>
        <begin position="64"/>
        <end position="84"/>
    </location>
</feature>
<evidence type="ECO:0008006" key="4">
    <source>
        <dbReference type="Google" id="ProtNLM"/>
    </source>
</evidence>
<dbReference type="RefSeq" id="WP_083090687.1">
    <property type="nucleotide sequence ID" value="NZ_LXWF01000003.1"/>
</dbReference>
<feature type="transmembrane region" description="Helical" evidence="1">
    <location>
        <begin position="127"/>
        <end position="143"/>
    </location>
</feature>
<evidence type="ECO:0000313" key="2">
    <source>
        <dbReference type="EMBL" id="ORC24490.1"/>
    </source>
</evidence>
<proteinExistence type="predicted"/>
<keyword evidence="1" id="KW-1133">Transmembrane helix</keyword>
<dbReference type="EMBL" id="LXWF01000003">
    <property type="protein sequence ID" value="ORC24490.1"/>
    <property type="molecule type" value="Genomic_DNA"/>
</dbReference>
<name>A0A1Y1RS64_9MICC</name>
<accession>A0A1Y1RS64</accession>
<keyword evidence="3" id="KW-1185">Reference proteome</keyword>
<comment type="caution">
    <text evidence="2">The sequence shown here is derived from an EMBL/GenBank/DDBJ whole genome shotgun (WGS) entry which is preliminary data.</text>
</comment>